<comment type="caution">
    <text evidence="1">The sequence shown here is derived from an EMBL/GenBank/DDBJ whole genome shotgun (WGS) entry which is preliminary data.</text>
</comment>
<protein>
    <submittedName>
        <fullName evidence="1">Uncharacterized protein</fullName>
    </submittedName>
</protein>
<dbReference type="EMBL" id="JBGFUD010006239">
    <property type="protein sequence ID" value="MFH4980876.1"/>
    <property type="molecule type" value="Genomic_DNA"/>
</dbReference>
<reference evidence="1 2" key="1">
    <citation type="submission" date="2024-08" db="EMBL/GenBank/DDBJ databases">
        <title>Gnathostoma spinigerum genome.</title>
        <authorList>
            <person name="Gonzalez-Bertolin B."/>
            <person name="Monzon S."/>
            <person name="Zaballos A."/>
            <person name="Jimenez P."/>
            <person name="Dekumyoy P."/>
            <person name="Varona S."/>
            <person name="Cuesta I."/>
            <person name="Sumanam S."/>
            <person name="Adisakwattana P."/>
            <person name="Gasser R.B."/>
            <person name="Hernandez-Gonzalez A."/>
            <person name="Young N.D."/>
            <person name="Perteguer M.J."/>
        </authorList>
    </citation>
    <scope>NUCLEOTIDE SEQUENCE [LARGE SCALE GENOMIC DNA]</scope>
    <source>
        <strain evidence="1">AL3</strain>
        <tissue evidence="1">Liver</tissue>
    </source>
</reference>
<name>A0ABD6ETU6_9BILA</name>
<evidence type="ECO:0000313" key="1">
    <source>
        <dbReference type="EMBL" id="MFH4980876.1"/>
    </source>
</evidence>
<accession>A0ABD6ETU6</accession>
<proteinExistence type="predicted"/>
<sequence>MFSDFSPPHSFPKSFPFFVPQFCCCRCYLYFGIHRSFFSIARAWLLISNAILPARFASRCHFDLLWFQAFTHPMNALLQTVITEFCFSSVRLHRQQLRIVSFLPC</sequence>
<dbReference type="Proteomes" id="UP001608902">
    <property type="component" value="Unassembled WGS sequence"/>
</dbReference>
<keyword evidence="2" id="KW-1185">Reference proteome</keyword>
<dbReference type="AlphaFoldDB" id="A0ABD6ETU6"/>
<evidence type="ECO:0000313" key="2">
    <source>
        <dbReference type="Proteomes" id="UP001608902"/>
    </source>
</evidence>
<gene>
    <name evidence="1" type="ORF">AB6A40_007585</name>
</gene>
<organism evidence="1 2">
    <name type="scientific">Gnathostoma spinigerum</name>
    <dbReference type="NCBI Taxonomy" id="75299"/>
    <lineage>
        <taxon>Eukaryota</taxon>
        <taxon>Metazoa</taxon>
        <taxon>Ecdysozoa</taxon>
        <taxon>Nematoda</taxon>
        <taxon>Chromadorea</taxon>
        <taxon>Rhabditida</taxon>
        <taxon>Spirurina</taxon>
        <taxon>Gnathostomatomorpha</taxon>
        <taxon>Gnathostomatoidea</taxon>
        <taxon>Gnathostomatidae</taxon>
        <taxon>Gnathostoma</taxon>
    </lineage>
</organism>